<evidence type="ECO:0000259" key="1">
    <source>
        <dbReference type="Pfam" id="PF05585"/>
    </source>
</evidence>
<evidence type="ECO:0000313" key="2">
    <source>
        <dbReference type="EnsemblMetazoa" id="Aqu2.1.43160_001"/>
    </source>
</evidence>
<dbReference type="InterPro" id="IPR008737">
    <property type="entry name" value="DUF1758"/>
</dbReference>
<dbReference type="EnsemblMetazoa" id="Aqu2.1.43160_001">
    <property type="protein sequence ID" value="Aqu2.1.43160_001"/>
    <property type="gene ID" value="Aqu2.1.43160"/>
</dbReference>
<dbReference type="Pfam" id="PF05585">
    <property type="entry name" value="DUF1758"/>
    <property type="match status" value="1"/>
</dbReference>
<dbReference type="Gene3D" id="2.40.70.10">
    <property type="entry name" value="Acid Proteases"/>
    <property type="match status" value="1"/>
</dbReference>
<sequence length="171" mass="19080">MKLDLILDSGSQCSYITKNVCKRLALHFLGSKSVSIATFESRKEQSKSCEVVKIGLELKNNQLIELKLLVVPHICEPISNAAVALEKYPKLKFLPFASDMEHSRQIKPEILLGCDQYWSLVTGEVVKSESGPTAINTHLGWILTGHEAIRDLDDCDACYFNYTCNTGAWSD</sequence>
<protein>
    <recommendedName>
        <fullName evidence="1">DUF1758 domain-containing protein</fullName>
    </recommendedName>
</protein>
<proteinExistence type="predicted"/>
<dbReference type="InParanoid" id="A0A1X7VTJ0"/>
<feature type="domain" description="DUF1758" evidence="1">
    <location>
        <begin position="5"/>
        <end position="148"/>
    </location>
</feature>
<accession>A0A1X7VTJ0</accession>
<organism evidence="2">
    <name type="scientific">Amphimedon queenslandica</name>
    <name type="common">Sponge</name>
    <dbReference type="NCBI Taxonomy" id="400682"/>
    <lineage>
        <taxon>Eukaryota</taxon>
        <taxon>Metazoa</taxon>
        <taxon>Porifera</taxon>
        <taxon>Demospongiae</taxon>
        <taxon>Heteroscleromorpha</taxon>
        <taxon>Haplosclerida</taxon>
        <taxon>Niphatidae</taxon>
        <taxon>Amphimedon</taxon>
    </lineage>
</organism>
<dbReference type="InterPro" id="IPR021109">
    <property type="entry name" value="Peptidase_aspartic_dom_sf"/>
</dbReference>
<dbReference type="AlphaFoldDB" id="A0A1X7VTJ0"/>
<reference evidence="2" key="1">
    <citation type="submission" date="2017-05" db="UniProtKB">
        <authorList>
            <consortium name="EnsemblMetazoa"/>
        </authorList>
    </citation>
    <scope>IDENTIFICATION</scope>
</reference>
<name>A0A1X7VTJ0_AMPQE</name>